<sequence>MAALYRGLATSERPTLTEPPVIHSYLKDISVLSSEKVQKAREYKLTAFYLAVETETNAASDAEQPPQPPKPPVLGRTVRFSGDNLQALKQLASDPTGAGWVSTFEALSAFLCQWNYRIRLQHFMSQGTSEKEAAGKIVRGFWASINMRGPTRLNLSPRYLPNAVYPPYASFPHELLANEPLWKVAEALHGLIRGFDTHKIKMSTRWIAAQPNKSRIRVDFSFFDGNFTVSQWAAFSMYVGVDFDADEDGKPVPPALVGQPYTEISRVDGLGMFQSTEEEFYRTMENGGDAKKPCAFDVKLTFSEPLWEILDQEEEFWRYCS</sequence>
<proteinExistence type="predicted"/>
<dbReference type="Gene3D" id="3.30.559.10">
    <property type="entry name" value="Chloramphenicol acetyltransferase-like domain"/>
    <property type="match status" value="1"/>
</dbReference>
<protein>
    <submittedName>
        <fullName evidence="1">Uncharacterized protein</fullName>
    </submittedName>
</protein>
<dbReference type="EMBL" id="JXNT01000002">
    <property type="protein sequence ID" value="ODM21531.1"/>
    <property type="molecule type" value="Genomic_DNA"/>
</dbReference>
<evidence type="ECO:0000313" key="1">
    <source>
        <dbReference type="EMBL" id="ODM21531.1"/>
    </source>
</evidence>
<dbReference type="Proteomes" id="UP000094569">
    <property type="component" value="Unassembled WGS sequence"/>
</dbReference>
<dbReference type="STRING" id="573508.A0A1E3BL53"/>
<dbReference type="Pfam" id="PF02458">
    <property type="entry name" value="Transferase"/>
    <property type="match status" value="1"/>
</dbReference>
<keyword evidence="2" id="KW-1185">Reference proteome</keyword>
<dbReference type="VEuPathDB" id="FungiDB:SI65_02375"/>
<dbReference type="InterPro" id="IPR023213">
    <property type="entry name" value="CAT-like_dom_sf"/>
</dbReference>
<organism evidence="1 2">
    <name type="scientific">Aspergillus cristatus</name>
    <name type="common">Chinese Fuzhuan brick tea-fermentation fungus</name>
    <name type="synonym">Eurotium cristatum</name>
    <dbReference type="NCBI Taxonomy" id="573508"/>
    <lineage>
        <taxon>Eukaryota</taxon>
        <taxon>Fungi</taxon>
        <taxon>Dikarya</taxon>
        <taxon>Ascomycota</taxon>
        <taxon>Pezizomycotina</taxon>
        <taxon>Eurotiomycetes</taxon>
        <taxon>Eurotiomycetidae</taxon>
        <taxon>Eurotiales</taxon>
        <taxon>Aspergillaceae</taxon>
        <taxon>Aspergillus</taxon>
        <taxon>Aspergillus subgen. Aspergillus</taxon>
    </lineage>
</organism>
<evidence type="ECO:0000313" key="2">
    <source>
        <dbReference type="Proteomes" id="UP000094569"/>
    </source>
</evidence>
<accession>A0A1E3BL53</accession>
<gene>
    <name evidence="1" type="ORF">SI65_02375</name>
</gene>
<name>A0A1E3BL53_ASPCR</name>
<comment type="caution">
    <text evidence="1">The sequence shown here is derived from an EMBL/GenBank/DDBJ whole genome shotgun (WGS) entry which is preliminary data.</text>
</comment>
<dbReference type="OrthoDB" id="444127at2759"/>
<dbReference type="AlphaFoldDB" id="A0A1E3BL53"/>
<reference evidence="1 2" key="1">
    <citation type="journal article" date="2016" name="BMC Genomics">
        <title>Comparative genomic and transcriptomic analyses of the Fuzhuan brick tea-fermentation fungus Aspergillus cristatus.</title>
        <authorList>
            <person name="Ge Y."/>
            <person name="Wang Y."/>
            <person name="Liu Y."/>
            <person name="Tan Y."/>
            <person name="Ren X."/>
            <person name="Zhang X."/>
            <person name="Hyde K.D."/>
            <person name="Liu Y."/>
            <person name="Liu Z."/>
        </authorList>
    </citation>
    <scope>NUCLEOTIDE SEQUENCE [LARGE SCALE GENOMIC DNA]</scope>
    <source>
        <strain evidence="1 2">GZAAS20.1005</strain>
    </source>
</reference>